<dbReference type="SUPFAM" id="SSF46689">
    <property type="entry name" value="Homeodomain-like"/>
    <property type="match status" value="1"/>
</dbReference>
<keyword evidence="2" id="KW-1185">Reference proteome</keyword>
<dbReference type="AlphaFoldDB" id="A0A163DL18"/>
<evidence type="ECO:0000313" key="2">
    <source>
        <dbReference type="Proteomes" id="UP000077315"/>
    </source>
</evidence>
<gene>
    <name evidence="1" type="ORF">PHYBLDRAFT_169944</name>
</gene>
<dbReference type="GeneID" id="28997125"/>
<dbReference type="GO" id="GO:0003677">
    <property type="term" value="F:DNA binding"/>
    <property type="evidence" value="ECO:0007669"/>
    <property type="project" value="UniProtKB-KW"/>
</dbReference>
<organism evidence="1 2">
    <name type="scientific">Phycomyces blakesleeanus (strain ATCC 8743b / DSM 1359 / FGSC 10004 / NBRC 33097 / NRRL 1555)</name>
    <dbReference type="NCBI Taxonomy" id="763407"/>
    <lineage>
        <taxon>Eukaryota</taxon>
        <taxon>Fungi</taxon>
        <taxon>Fungi incertae sedis</taxon>
        <taxon>Mucoromycota</taxon>
        <taxon>Mucoromycotina</taxon>
        <taxon>Mucoromycetes</taxon>
        <taxon>Mucorales</taxon>
        <taxon>Phycomycetaceae</taxon>
        <taxon>Phycomyces</taxon>
    </lineage>
</organism>
<reference evidence="2" key="1">
    <citation type="submission" date="2015-06" db="EMBL/GenBank/DDBJ databases">
        <title>Expansion of signal transduction pathways in fungi by whole-genome duplication.</title>
        <authorList>
            <consortium name="DOE Joint Genome Institute"/>
            <person name="Corrochano L.M."/>
            <person name="Kuo A."/>
            <person name="Marcet-Houben M."/>
            <person name="Polaino S."/>
            <person name="Salamov A."/>
            <person name="Villalobos J.M."/>
            <person name="Alvarez M.I."/>
            <person name="Avalos J."/>
            <person name="Benito E.P."/>
            <person name="Benoit I."/>
            <person name="Burger G."/>
            <person name="Camino L.P."/>
            <person name="Canovas D."/>
            <person name="Cerda-Olmedo E."/>
            <person name="Cheng J.-F."/>
            <person name="Dominguez A."/>
            <person name="Elias M."/>
            <person name="Eslava A.P."/>
            <person name="Glaser F."/>
            <person name="Grimwood J."/>
            <person name="Gutierrez G."/>
            <person name="Heitman J."/>
            <person name="Henrissat B."/>
            <person name="Iturriaga E.A."/>
            <person name="Lang B.F."/>
            <person name="Lavin J.L."/>
            <person name="Lee S."/>
            <person name="Li W."/>
            <person name="Lindquist E."/>
            <person name="Lopez-Garcia S."/>
            <person name="Luque E.M."/>
            <person name="Marcos A.T."/>
            <person name="Martin J."/>
            <person name="McCluskey K."/>
            <person name="Medina H.R."/>
            <person name="Miralles-Duran A."/>
            <person name="Miyazaki A."/>
            <person name="Munoz-Torres E."/>
            <person name="Oguiza J.A."/>
            <person name="Ohm R."/>
            <person name="Olmedo M."/>
            <person name="Orejas M."/>
            <person name="Ortiz-Castellanos L."/>
            <person name="Pisabarro A.G."/>
            <person name="Rodriguez-Romero J."/>
            <person name="Ruiz-Herrera J."/>
            <person name="Ruiz-Vazquez R."/>
            <person name="Sanz C."/>
            <person name="Schackwitz W."/>
            <person name="Schmutz J."/>
            <person name="Shahriari M."/>
            <person name="Shelest E."/>
            <person name="Silva-Franco F."/>
            <person name="Soanes D."/>
            <person name="Syed K."/>
            <person name="Tagua V.G."/>
            <person name="Talbot N.J."/>
            <person name="Thon M."/>
            <person name="De vries R.P."/>
            <person name="Wiebenga A."/>
            <person name="Yadav J.S."/>
            <person name="Braun E.L."/>
            <person name="Baker S."/>
            <person name="Garre V."/>
            <person name="Horwitz B."/>
            <person name="Torres-Martinez S."/>
            <person name="Idnurm A."/>
            <person name="Herrera-Estrella A."/>
            <person name="Gabaldon T."/>
            <person name="Grigoriev I.V."/>
        </authorList>
    </citation>
    <scope>NUCLEOTIDE SEQUENCE [LARGE SCALE GENOMIC DNA]</scope>
    <source>
        <strain evidence="2">NRRL 1555(-)</strain>
    </source>
</reference>
<proteinExistence type="predicted"/>
<protein>
    <submittedName>
        <fullName evidence="1">Homeodomain-like DNA binding domain-containing transcription factor</fullName>
    </submittedName>
</protein>
<accession>A0A163DL18</accession>
<dbReference type="InParanoid" id="A0A163DL18"/>
<sequence length="140" mass="16533">MPIQKFRKSSRGSYRPRKEEKYWGVFYLLKTDLTLREIAAIVEMKLPSVQTVKKRIQVYGNPLPRKSTGAPRKVDERTERHLERIVREDPFTSYNQLRKALSSMSINICRNMVIDYVKRLDFKSCISAHKSRLTEEQKKA</sequence>
<dbReference type="OrthoDB" id="2288646at2759"/>
<dbReference type="RefSeq" id="XP_018290080.1">
    <property type="nucleotide sequence ID" value="XM_018436219.1"/>
</dbReference>
<keyword evidence="1" id="KW-0238">DNA-binding</keyword>
<dbReference type="VEuPathDB" id="FungiDB:PHYBLDRAFT_169944"/>
<name>A0A163DL18_PHYB8</name>
<dbReference type="STRING" id="763407.A0A163DL18"/>
<keyword evidence="1" id="KW-0371">Homeobox</keyword>
<dbReference type="Proteomes" id="UP000077315">
    <property type="component" value="Unassembled WGS sequence"/>
</dbReference>
<dbReference type="EMBL" id="KV440984">
    <property type="protein sequence ID" value="OAD72040.1"/>
    <property type="molecule type" value="Genomic_DNA"/>
</dbReference>
<dbReference type="InterPro" id="IPR009057">
    <property type="entry name" value="Homeodomain-like_sf"/>
</dbReference>
<evidence type="ECO:0000313" key="1">
    <source>
        <dbReference type="EMBL" id="OAD72040.1"/>
    </source>
</evidence>